<dbReference type="Pfam" id="PF05118">
    <property type="entry name" value="Asp_Arg_Hydrox"/>
    <property type="match status" value="1"/>
</dbReference>
<proteinExistence type="inferred from homology"/>
<feature type="domain" description="Aspartyl/asparaginy/proline hydroxylase" evidence="4">
    <location>
        <begin position="15"/>
        <end position="158"/>
    </location>
</feature>
<sequence>MFKNPTDYEFTQTLETNWAVIRQELEQINRADFLDWPEKHLYGKGWQTFGLYAFGMKLNKNCQICPETTKLIEKIPNMVTAGFSSLLPDTHIAAHTGYPDGVLRCHLGLVGCDGCSLRVGDQVQDWQEGKCLVFDDTTEHEAWNRGDRTRVVLLIDFKMTDLTTDTQKIEDAATASRKGFWQNLKVLLSGSKSE</sequence>
<reference evidence="5 6" key="1">
    <citation type="journal article" date="2020" name="ISME J.">
        <title>Comparative genomics reveals insights into cyanobacterial evolution and habitat adaptation.</title>
        <authorList>
            <person name="Chen M.Y."/>
            <person name="Teng W.K."/>
            <person name="Zhao L."/>
            <person name="Hu C.X."/>
            <person name="Zhou Y.K."/>
            <person name="Han B.P."/>
            <person name="Song L.R."/>
            <person name="Shu W.S."/>
        </authorList>
    </citation>
    <scope>NUCLEOTIDE SEQUENCE [LARGE SCALE GENOMIC DNA]</scope>
    <source>
        <strain evidence="5 6">FACHB-1050</strain>
    </source>
</reference>
<organism evidence="5 6">
    <name type="scientific">Phormidium tenue FACHB-1050</name>
    <dbReference type="NCBI Taxonomy" id="2692857"/>
    <lineage>
        <taxon>Bacteria</taxon>
        <taxon>Bacillati</taxon>
        <taxon>Cyanobacteriota</taxon>
        <taxon>Cyanophyceae</taxon>
        <taxon>Oscillatoriophycideae</taxon>
        <taxon>Oscillatoriales</taxon>
        <taxon>Oscillatoriaceae</taxon>
        <taxon>Phormidium</taxon>
    </lineage>
</organism>
<keyword evidence="2" id="KW-0223">Dioxygenase</keyword>
<evidence type="ECO:0000256" key="3">
    <source>
        <dbReference type="ARBA" id="ARBA00023002"/>
    </source>
</evidence>
<dbReference type="InterPro" id="IPR051821">
    <property type="entry name" value="Asp/Asn_beta-hydroxylase"/>
</dbReference>
<evidence type="ECO:0000313" key="6">
    <source>
        <dbReference type="Proteomes" id="UP000618445"/>
    </source>
</evidence>
<protein>
    <submittedName>
        <fullName evidence="5">Aspartyl/asparaginyl beta-hydroxylase domain-containing protein</fullName>
    </submittedName>
</protein>
<evidence type="ECO:0000313" key="5">
    <source>
        <dbReference type="EMBL" id="MBD2316912.1"/>
    </source>
</evidence>
<name>A0ABR8C9H7_9CYAN</name>
<evidence type="ECO:0000259" key="4">
    <source>
        <dbReference type="Pfam" id="PF05118"/>
    </source>
</evidence>
<comment type="similarity">
    <text evidence="1">Belongs to the aspartyl/asparaginyl beta-hydroxylase family.</text>
</comment>
<evidence type="ECO:0000256" key="2">
    <source>
        <dbReference type="ARBA" id="ARBA00022964"/>
    </source>
</evidence>
<dbReference type="InterPro" id="IPR027443">
    <property type="entry name" value="IPNS-like_sf"/>
</dbReference>
<dbReference type="EMBL" id="JACJQY010000010">
    <property type="protein sequence ID" value="MBD2316912.1"/>
    <property type="molecule type" value="Genomic_DNA"/>
</dbReference>
<dbReference type="RefSeq" id="WP_190577787.1">
    <property type="nucleotide sequence ID" value="NZ_CAWPQU010000002.1"/>
</dbReference>
<dbReference type="PANTHER" id="PTHR46332">
    <property type="entry name" value="ASPARTATE BETA-HYDROXYLASE DOMAIN-CONTAINING PROTEIN 2"/>
    <property type="match status" value="1"/>
</dbReference>
<comment type="caution">
    <text evidence="5">The sequence shown here is derived from an EMBL/GenBank/DDBJ whole genome shotgun (WGS) entry which is preliminary data.</text>
</comment>
<evidence type="ECO:0000256" key="1">
    <source>
        <dbReference type="ARBA" id="ARBA00007730"/>
    </source>
</evidence>
<dbReference type="PANTHER" id="PTHR46332:SF5">
    <property type="entry name" value="ASPARTATE BETA-HYDROXYLASE DOMAIN CONTAINING 2"/>
    <property type="match status" value="1"/>
</dbReference>
<dbReference type="SUPFAM" id="SSF51197">
    <property type="entry name" value="Clavaminate synthase-like"/>
    <property type="match status" value="1"/>
</dbReference>
<gene>
    <name evidence="5" type="ORF">H6G05_08635</name>
</gene>
<dbReference type="Gene3D" id="2.60.120.330">
    <property type="entry name" value="B-lactam Antibiotic, Isopenicillin N Synthase, Chain"/>
    <property type="match status" value="1"/>
</dbReference>
<accession>A0ABR8C9H7</accession>
<dbReference type="Proteomes" id="UP000618445">
    <property type="component" value="Unassembled WGS sequence"/>
</dbReference>
<keyword evidence="3" id="KW-0560">Oxidoreductase</keyword>
<dbReference type="InterPro" id="IPR007803">
    <property type="entry name" value="Asp/Arg/Pro-Hydrxlase"/>
</dbReference>
<keyword evidence="6" id="KW-1185">Reference proteome</keyword>